<keyword evidence="4" id="KW-1185">Reference proteome</keyword>
<evidence type="ECO:0008006" key="5">
    <source>
        <dbReference type="Google" id="ProtNLM"/>
    </source>
</evidence>
<protein>
    <recommendedName>
        <fullName evidence="5">BED-type domain-containing protein</fullName>
    </recommendedName>
</protein>
<evidence type="ECO:0000256" key="2">
    <source>
        <dbReference type="SAM" id="MobiDB-lite"/>
    </source>
</evidence>
<feature type="region of interest" description="Disordered" evidence="2">
    <location>
        <begin position="137"/>
        <end position="162"/>
    </location>
</feature>
<dbReference type="OrthoDB" id="1306030at2759"/>
<organism evidence="3 4">
    <name type="scientific">Cuscuta campestris</name>
    <dbReference type="NCBI Taxonomy" id="132261"/>
    <lineage>
        <taxon>Eukaryota</taxon>
        <taxon>Viridiplantae</taxon>
        <taxon>Streptophyta</taxon>
        <taxon>Embryophyta</taxon>
        <taxon>Tracheophyta</taxon>
        <taxon>Spermatophyta</taxon>
        <taxon>Magnoliopsida</taxon>
        <taxon>eudicotyledons</taxon>
        <taxon>Gunneridae</taxon>
        <taxon>Pentapetalae</taxon>
        <taxon>asterids</taxon>
        <taxon>lamiids</taxon>
        <taxon>Solanales</taxon>
        <taxon>Convolvulaceae</taxon>
        <taxon>Cuscuteae</taxon>
        <taxon>Cuscuta</taxon>
        <taxon>Cuscuta subgen. Grammica</taxon>
        <taxon>Cuscuta sect. Cleistogrammica</taxon>
    </lineage>
</organism>
<dbReference type="EMBL" id="OOIL02000835">
    <property type="protein sequence ID" value="VFQ69765.1"/>
    <property type="molecule type" value="Genomic_DNA"/>
</dbReference>
<feature type="region of interest" description="Disordered" evidence="2">
    <location>
        <begin position="1"/>
        <end position="43"/>
    </location>
</feature>
<reference evidence="3 4" key="1">
    <citation type="submission" date="2018-04" db="EMBL/GenBank/DDBJ databases">
        <authorList>
            <person name="Vogel A."/>
        </authorList>
    </citation>
    <scope>NUCLEOTIDE SEQUENCE [LARGE SCALE GENOMIC DNA]</scope>
</reference>
<evidence type="ECO:0000313" key="3">
    <source>
        <dbReference type="EMBL" id="VFQ69765.1"/>
    </source>
</evidence>
<dbReference type="Proteomes" id="UP000595140">
    <property type="component" value="Unassembled WGS sequence"/>
</dbReference>
<sequence length="256" mass="29170">METDPSPSPNVVCQQTEEKRDDSLLTTTSSHIPHPTKQPRPGRRYIAKGSKRRAPYSVNYEFFLDDQDNVRAECVHCDSTFAADSARNGNKNLKAHSAICEKNPLNKGKEKGEERAKKVKKFAESLFDEYRRMYAPSNLQSGDSGESSTMVQSIPSTKGGSVDLMNSISEQVKMKMRGCDTGNKFLRTEFDRYLDEIMGDDEEKEMVQALICGQDWIRALLRKKKLDMEENLQELENLEKDLKDVNIEDDLIFVTE</sequence>
<name>A0A484KY66_9ASTE</name>
<feature type="coiled-coil region" evidence="1">
    <location>
        <begin position="218"/>
        <end position="248"/>
    </location>
</feature>
<proteinExistence type="predicted"/>
<evidence type="ECO:0000256" key="1">
    <source>
        <dbReference type="SAM" id="Coils"/>
    </source>
</evidence>
<accession>A0A484KY66</accession>
<dbReference type="AlphaFoldDB" id="A0A484KY66"/>
<gene>
    <name evidence="3" type="ORF">CCAM_LOCUS11541</name>
</gene>
<evidence type="ECO:0000313" key="4">
    <source>
        <dbReference type="Proteomes" id="UP000595140"/>
    </source>
</evidence>
<keyword evidence="1" id="KW-0175">Coiled coil</keyword>